<dbReference type="Pfam" id="PF00008">
    <property type="entry name" value="EGF"/>
    <property type="match status" value="2"/>
</dbReference>
<keyword evidence="9" id="KW-1185">Reference proteome</keyword>
<comment type="caution">
    <text evidence="8">The sequence shown here is derived from an EMBL/GenBank/DDBJ whole genome shotgun (WGS) entry which is preliminary data.</text>
</comment>
<dbReference type="PANTHER" id="PTHR12916">
    <property type="entry name" value="CYTOCHROME C OXIDASE POLYPEPTIDE VIC-2"/>
    <property type="match status" value="1"/>
</dbReference>
<feature type="disulfide bond" evidence="6">
    <location>
        <begin position="18"/>
        <end position="27"/>
    </location>
</feature>
<protein>
    <recommendedName>
        <fullName evidence="7">EGF-like domain-containing protein</fullName>
    </recommendedName>
</protein>
<evidence type="ECO:0000313" key="8">
    <source>
        <dbReference type="EMBL" id="CAF4672384.1"/>
    </source>
</evidence>
<keyword evidence="1 6" id="KW-0245">EGF-like domain</keyword>
<comment type="caution">
    <text evidence="6">Lacks conserved residue(s) required for the propagation of feature annotation.</text>
</comment>
<dbReference type="InterPro" id="IPR000152">
    <property type="entry name" value="EGF-type_Asp/Asn_hydroxyl_site"/>
</dbReference>
<evidence type="ECO:0000256" key="4">
    <source>
        <dbReference type="ARBA" id="ARBA00023157"/>
    </source>
</evidence>
<proteinExistence type="predicted"/>
<evidence type="ECO:0000256" key="1">
    <source>
        <dbReference type="ARBA" id="ARBA00022536"/>
    </source>
</evidence>
<dbReference type="InterPro" id="IPR018097">
    <property type="entry name" value="EGF_Ca-bd_CS"/>
</dbReference>
<keyword evidence="5" id="KW-0325">Glycoprotein</keyword>
<dbReference type="Proteomes" id="UP000663866">
    <property type="component" value="Unassembled WGS sequence"/>
</dbReference>
<dbReference type="PROSITE" id="PS00022">
    <property type="entry name" value="EGF_1"/>
    <property type="match status" value="2"/>
</dbReference>
<dbReference type="CDD" id="cd00054">
    <property type="entry name" value="EGF_CA"/>
    <property type="match status" value="1"/>
</dbReference>
<gene>
    <name evidence="8" type="ORF">OVN521_LOCUS47453</name>
</gene>
<feature type="non-terminal residue" evidence="8">
    <location>
        <position position="80"/>
    </location>
</feature>
<feature type="non-terminal residue" evidence="8">
    <location>
        <position position="1"/>
    </location>
</feature>
<feature type="disulfide bond" evidence="6">
    <location>
        <begin position="56"/>
        <end position="65"/>
    </location>
</feature>
<sequence>CLNGGLCQISNHTIECVCLPGYTGLFCEINIDECYTRPCSSNGECFDLINGYKCQCKTGWYGYNCDRRQNPTHKSLISRT</sequence>
<name>A0A821GQI7_9BILA</name>
<feature type="domain" description="EGF-like" evidence="7">
    <location>
        <begin position="30"/>
        <end position="66"/>
    </location>
</feature>
<dbReference type="AlphaFoldDB" id="A0A821GQI7"/>
<dbReference type="Gene3D" id="2.10.25.10">
    <property type="entry name" value="Laminin"/>
    <property type="match status" value="2"/>
</dbReference>
<dbReference type="EMBL" id="CAJOBG010093056">
    <property type="protein sequence ID" value="CAF4672384.1"/>
    <property type="molecule type" value="Genomic_DNA"/>
</dbReference>
<evidence type="ECO:0000256" key="3">
    <source>
        <dbReference type="ARBA" id="ARBA00022737"/>
    </source>
</evidence>
<dbReference type="SUPFAM" id="SSF57196">
    <property type="entry name" value="EGF/Laminin"/>
    <property type="match status" value="2"/>
</dbReference>
<keyword evidence="4 6" id="KW-1015">Disulfide bond</keyword>
<evidence type="ECO:0000256" key="2">
    <source>
        <dbReference type="ARBA" id="ARBA00022729"/>
    </source>
</evidence>
<dbReference type="PROSITE" id="PS00010">
    <property type="entry name" value="ASX_HYDROXYL"/>
    <property type="match status" value="1"/>
</dbReference>
<dbReference type="PROSITE" id="PS50026">
    <property type="entry name" value="EGF_3"/>
    <property type="match status" value="2"/>
</dbReference>
<dbReference type="GO" id="GO:0005509">
    <property type="term" value="F:calcium ion binding"/>
    <property type="evidence" value="ECO:0007669"/>
    <property type="project" value="InterPro"/>
</dbReference>
<evidence type="ECO:0000256" key="6">
    <source>
        <dbReference type="PROSITE-ProRule" id="PRU00076"/>
    </source>
</evidence>
<reference evidence="8" key="1">
    <citation type="submission" date="2021-02" db="EMBL/GenBank/DDBJ databases">
        <authorList>
            <person name="Nowell W R."/>
        </authorList>
    </citation>
    <scope>NUCLEOTIDE SEQUENCE</scope>
</reference>
<keyword evidence="2" id="KW-0732">Signal</keyword>
<feature type="domain" description="EGF-like" evidence="7">
    <location>
        <begin position="1"/>
        <end position="28"/>
    </location>
</feature>
<dbReference type="SMART" id="SM00179">
    <property type="entry name" value="EGF_CA"/>
    <property type="match status" value="1"/>
</dbReference>
<dbReference type="PROSITE" id="PS01186">
    <property type="entry name" value="EGF_2"/>
    <property type="match status" value="2"/>
</dbReference>
<dbReference type="PANTHER" id="PTHR12916:SF4">
    <property type="entry name" value="UNINFLATABLE, ISOFORM C"/>
    <property type="match status" value="1"/>
</dbReference>
<keyword evidence="3" id="KW-0677">Repeat</keyword>
<evidence type="ECO:0000259" key="7">
    <source>
        <dbReference type="PROSITE" id="PS50026"/>
    </source>
</evidence>
<dbReference type="FunFam" id="2.10.25.10:FF:000472">
    <property type="entry name" value="Uncharacterized protein, isoform A"/>
    <property type="match status" value="1"/>
</dbReference>
<accession>A0A821GQI7</accession>
<dbReference type="PRINTS" id="PR00010">
    <property type="entry name" value="EGFBLOOD"/>
</dbReference>
<evidence type="ECO:0000313" key="9">
    <source>
        <dbReference type="Proteomes" id="UP000663866"/>
    </source>
</evidence>
<evidence type="ECO:0000256" key="5">
    <source>
        <dbReference type="ARBA" id="ARBA00023180"/>
    </source>
</evidence>
<dbReference type="SMART" id="SM00181">
    <property type="entry name" value="EGF"/>
    <property type="match status" value="2"/>
</dbReference>
<organism evidence="8 9">
    <name type="scientific">Rotaria magnacalcarata</name>
    <dbReference type="NCBI Taxonomy" id="392030"/>
    <lineage>
        <taxon>Eukaryota</taxon>
        <taxon>Metazoa</taxon>
        <taxon>Spiralia</taxon>
        <taxon>Gnathifera</taxon>
        <taxon>Rotifera</taxon>
        <taxon>Eurotatoria</taxon>
        <taxon>Bdelloidea</taxon>
        <taxon>Philodinida</taxon>
        <taxon>Philodinidae</taxon>
        <taxon>Rotaria</taxon>
    </lineage>
</organism>
<dbReference type="InterPro" id="IPR001881">
    <property type="entry name" value="EGF-like_Ca-bd_dom"/>
</dbReference>
<dbReference type="InterPro" id="IPR000742">
    <property type="entry name" value="EGF"/>
</dbReference>
<dbReference type="PROSITE" id="PS01187">
    <property type="entry name" value="EGF_CA"/>
    <property type="match status" value="1"/>
</dbReference>